<keyword evidence="2" id="KW-0472">Membrane</keyword>
<dbReference type="RefSeq" id="WP_345397951.1">
    <property type="nucleotide sequence ID" value="NZ_BAABHG010000009.1"/>
</dbReference>
<accession>A0ABW5GHK1</accession>
<dbReference type="Proteomes" id="UP001597419">
    <property type="component" value="Unassembled WGS sequence"/>
</dbReference>
<dbReference type="EMBL" id="JBHUKU010000008">
    <property type="protein sequence ID" value="MFD2460320.1"/>
    <property type="molecule type" value="Genomic_DNA"/>
</dbReference>
<protein>
    <recommendedName>
        <fullName evidence="5">Serine/threonine protein kinase</fullName>
    </recommendedName>
</protein>
<sequence>MDENDDIRTVLSSAASGPPMRFDAGDVIARGGRIRRRRKRWTMAGSSAATAVILVVAGFLAGQHGGTDPAPVQPAGPGLSTVPSSPSAPSKPAPEPSAGAGESHPPPEVPTAKTGTSQRVPSATSVPRTIPERRPGTAPTSEAPGDRQTVPTAAPGTDRTTR</sequence>
<keyword evidence="4" id="KW-1185">Reference proteome</keyword>
<gene>
    <name evidence="3" type="ORF">ACFSYJ_17040</name>
</gene>
<evidence type="ECO:0000313" key="4">
    <source>
        <dbReference type="Proteomes" id="UP001597419"/>
    </source>
</evidence>
<keyword evidence="2" id="KW-0812">Transmembrane</keyword>
<keyword evidence="2" id="KW-1133">Transmembrane helix</keyword>
<reference evidence="4" key="1">
    <citation type="journal article" date="2019" name="Int. J. Syst. Evol. Microbiol.">
        <title>The Global Catalogue of Microorganisms (GCM) 10K type strain sequencing project: providing services to taxonomists for standard genome sequencing and annotation.</title>
        <authorList>
            <consortium name="The Broad Institute Genomics Platform"/>
            <consortium name="The Broad Institute Genome Sequencing Center for Infectious Disease"/>
            <person name="Wu L."/>
            <person name="Ma J."/>
        </authorList>
    </citation>
    <scope>NUCLEOTIDE SEQUENCE [LARGE SCALE GENOMIC DNA]</scope>
    <source>
        <strain evidence="4">CGMCC 4.7643</strain>
    </source>
</reference>
<feature type="compositionally biased region" description="Polar residues" evidence="1">
    <location>
        <begin position="113"/>
        <end position="127"/>
    </location>
</feature>
<feature type="region of interest" description="Disordered" evidence="1">
    <location>
        <begin position="1"/>
        <end position="24"/>
    </location>
</feature>
<name>A0ABW5GHK1_9PSEU</name>
<evidence type="ECO:0000313" key="3">
    <source>
        <dbReference type="EMBL" id="MFD2460320.1"/>
    </source>
</evidence>
<proteinExistence type="predicted"/>
<evidence type="ECO:0000256" key="2">
    <source>
        <dbReference type="SAM" id="Phobius"/>
    </source>
</evidence>
<evidence type="ECO:0000256" key="1">
    <source>
        <dbReference type="SAM" id="MobiDB-lite"/>
    </source>
</evidence>
<comment type="caution">
    <text evidence="3">The sequence shown here is derived from an EMBL/GenBank/DDBJ whole genome shotgun (WGS) entry which is preliminary data.</text>
</comment>
<organism evidence="3 4">
    <name type="scientific">Amycolatopsis samaneae</name>
    <dbReference type="NCBI Taxonomy" id="664691"/>
    <lineage>
        <taxon>Bacteria</taxon>
        <taxon>Bacillati</taxon>
        <taxon>Actinomycetota</taxon>
        <taxon>Actinomycetes</taxon>
        <taxon>Pseudonocardiales</taxon>
        <taxon>Pseudonocardiaceae</taxon>
        <taxon>Amycolatopsis</taxon>
    </lineage>
</organism>
<feature type="transmembrane region" description="Helical" evidence="2">
    <location>
        <begin position="41"/>
        <end position="61"/>
    </location>
</feature>
<evidence type="ECO:0008006" key="5">
    <source>
        <dbReference type="Google" id="ProtNLM"/>
    </source>
</evidence>
<feature type="region of interest" description="Disordered" evidence="1">
    <location>
        <begin position="62"/>
        <end position="162"/>
    </location>
</feature>